<feature type="non-terminal residue" evidence="1">
    <location>
        <position position="163"/>
    </location>
</feature>
<dbReference type="AlphaFoldDB" id="A0A383B265"/>
<gene>
    <name evidence="1" type="ORF">METZ01_LOCUS467021</name>
</gene>
<reference evidence="1" key="1">
    <citation type="submission" date="2018-05" db="EMBL/GenBank/DDBJ databases">
        <authorList>
            <person name="Lanie J.A."/>
            <person name="Ng W.-L."/>
            <person name="Kazmierczak K.M."/>
            <person name="Andrzejewski T.M."/>
            <person name="Davidsen T.M."/>
            <person name="Wayne K.J."/>
            <person name="Tettelin H."/>
            <person name="Glass J.I."/>
            <person name="Rusch D."/>
            <person name="Podicherti R."/>
            <person name="Tsui H.-C.T."/>
            <person name="Winkler M.E."/>
        </authorList>
    </citation>
    <scope>NUCLEOTIDE SEQUENCE</scope>
</reference>
<name>A0A383B265_9ZZZZ</name>
<protein>
    <submittedName>
        <fullName evidence="1">Uncharacterized protein</fullName>
    </submittedName>
</protein>
<evidence type="ECO:0000313" key="1">
    <source>
        <dbReference type="EMBL" id="SVE14167.1"/>
    </source>
</evidence>
<accession>A0A383B265</accession>
<feature type="non-terminal residue" evidence="1">
    <location>
        <position position="1"/>
    </location>
</feature>
<dbReference type="EMBL" id="UINC01196934">
    <property type="protein sequence ID" value="SVE14167.1"/>
    <property type="molecule type" value="Genomic_DNA"/>
</dbReference>
<organism evidence="1">
    <name type="scientific">marine metagenome</name>
    <dbReference type="NCBI Taxonomy" id="408172"/>
    <lineage>
        <taxon>unclassified sequences</taxon>
        <taxon>metagenomes</taxon>
        <taxon>ecological metagenomes</taxon>
    </lineage>
</organism>
<sequence>VDFNSAQNSYPYALERQASLLAASLRFPEPSSGRWLLRLVRLPAKGRETIIDLENRNNRCVVTVTRFLKPLRQLWEALDRPSEIPRPTIPLEISMANLDCNDALFRETERGTVLDCINAPIDDSALDHYLMFFTDTIDCKIAAITDPYKMRKAEAWHRIINRS</sequence>
<proteinExistence type="predicted"/>